<organism evidence="3 4">
    <name type="scientific">Panagrolaimus superbus</name>
    <dbReference type="NCBI Taxonomy" id="310955"/>
    <lineage>
        <taxon>Eukaryota</taxon>
        <taxon>Metazoa</taxon>
        <taxon>Ecdysozoa</taxon>
        <taxon>Nematoda</taxon>
        <taxon>Chromadorea</taxon>
        <taxon>Rhabditida</taxon>
        <taxon>Tylenchina</taxon>
        <taxon>Panagrolaimomorpha</taxon>
        <taxon>Panagrolaimoidea</taxon>
        <taxon>Panagrolaimidae</taxon>
        <taxon>Panagrolaimus</taxon>
    </lineage>
</organism>
<dbReference type="GO" id="GO:0016485">
    <property type="term" value="P:protein processing"/>
    <property type="evidence" value="ECO:0007669"/>
    <property type="project" value="TreeGrafter"/>
</dbReference>
<dbReference type="InterPro" id="IPR008753">
    <property type="entry name" value="Peptidase_M13_N"/>
</dbReference>
<evidence type="ECO:0000313" key="4">
    <source>
        <dbReference type="WBParaSite" id="PSU_v2.g16169.t1"/>
    </source>
</evidence>
<protein>
    <submittedName>
        <fullName evidence="4">Peptidase M13 N-terminal domain-containing protein</fullName>
    </submittedName>
</protein>
<evidence type="ECO:0000313" key="3">
    <source>
        <dbReference type="Proteomes" id="UP000887577"/>
    </source>
</evidence>
<dbReference type="PANTHER" id="PTHR11733:SF133">
    <property type="entry name" value="PHOSPHATE-REGULATING NEUTRAL ENDOPEPTIDASE PHEX"/>
    <property type="match status" value="1"/>
</dbReference>
<dbReference type="Gene3D" id="3.40.390.10">
    <property type="entry name" value="Collagenase (Catalytic Domain)"/>
    <property type="match status" value="1"/>
</dbReference>
<dbReference type="Pfam" id="PF05649">
    <property type="entry name" value="Peptidase_M13_N"/>
    <property type="match status" value="1"/>
</dbReference>
<evidence type="ECO:0000259" key="2">
    <source>
        <dbReference type="Pfam" id="PF05649"/>
    </source>
</evidence>
<dbReference type="Gene3D" id="1.10.1380.10">
    <property type="entry name" value="Neutral endopeptidase , domain2"/>
    <property type="match status" value="1"/>
</dbReference>
<keyword evidence="3" id="KW-1185">Reference proteome</keyword>
<proteinExistence type="inferred from homology"/>
<dbReference type="SUPFAM" id="SSF55486">
    <property type="entry name" value="Metalloproteases ('zincins'), catalytic domain"/>
    <property type="match status" value="1"/>
</dbReference>
<dbReference type="AlphaFoldDB" id="A0A914YFN3"/>
<dbReference type="GO" id="GO:0004222">
    <property type="term" value="F:metalloendopeptidase activity"/>
    <property type="evidence" value="ECO:0007669"/>
    <property type="project" value="InterPro"/>
</dbReference>
<dbReference type="PROSITE" id="PS51885">
    <property type="entry name" value="NEPRILYSIN"/>
    <property type="match status" value="1"/>
</dbReference>
<name>A0A914YFN3_9BILA</name>
<dbReference type="InterPro" id="IPR024079">
    <property type="entry name" value="MetalloPept_cat_dom_sf"/>
</dbReference>
<dbReference type="GO" id="GO:0005886">
    <property type="term" value="C:plasma membrane"/>
    <property type="evidence" value="ECO:0007669"/>
    <property type="project" value="TreeGrafter"/>
</dbReference>
<evidence type="ECO:0000256" key="1">
    <source>
        <dbReference type="ARBA" id="ARBA00007357"/>
    </source>
</evidence>
<sequence>MSSKYTQSLAKFNAVLQGRTVTPPSQASICLAYIRGNYEMPNLGFATAEAIVKQGYFSPAEKAKAVKMISEVKNGLLDLIKASTWMDKKTKENAIQKASLMDASVAYPDWILNKTAQQIYYKGSNFFFYT</sequence>
<feature type="domain" description="Peptidase M13 N-terminal" evidence="2">
    <location>
        <begin position="2"/>
        <end position="108"/>
    </location>
</feature>
<reference evidence="4" key="1">
    <citation type="submission" date="2022-11" db="UniProtKB">
        <authorList>
            <consortium name="WormBaseParasite"/>
        </authorList>
    </citation>
    <scope>IDENTIFICATION</scope>
</reference>
<dbReference type="InterPro" id="IPR000718">
    <property type="entry name" value="Peptidase_M13"/>
</dbReference>
<comment type="similarity">
    <text evidence="1">Belongs to the peptidase M13 family.</text>
</comment>
<dbReference type="WBParaSite" id="PSU_v2.g16169.t1">
    <property type="protein sequence ID" value="PSU_v2.g16169.t1"/>
    <property type="gene ID" value="PSU_v2.g16169"/>
</dbReference>
<dbReference type="PANTHER" id="PTHR11733">
    <property type="entry name" value="ZINC METALLOPROTEASE FAMILY M13 NEPRILYSIN-RELATED"/>
    <property type="match status" value="1"/>
</dbReference>
<dbReference type="Proteomes" id="UP000887577">
    <property type="component" value="Unplaced"/>
</dbReference>
<dbReference type="InterPro" id="IPR042089">
    <property type="entry name" value="Peptidase_M13_dom_2"/>
</dbReference>
<accession>A0A914YFN3</accession>